<dbReference type="HAMAP" id="MF_00154">
    <property type="entry name" value="CyoE_CtaB"/>
    <property type="match status" value="1"/>
</dbReference>
<keyword evidence="11 14" id="KW-0472">Membrane</keyword>
<feature type="transmembrane region" description="Helical" evidence="14">
    <location>
        <begin position="190"/>
        <end position="213"/>
    </location>
</feature>
<dbReference type="GO" id="GO:0031966">
    <property type="term" value="C:mitochondrial membrane"/>
    <property type="evidence" value="ECO:0007669"/>
    <property type="project" value="UniProtKB-SubCell"/>
</dbReference>
<feature type="transmembrane region" description="Helical" evidence="14">
    <location>
        <begin position="263"/>
        <end position="280"/>
    </location>
</feature>
<evidence type="ECO:0000256" key="2">
    <source>
        <dbReference type="ARBA" id="ARBA00004225"/>
    </source>
</evidence>
<proteinExistence type="inferred from homology"/>
<dbReference type="PANTHER" id="PTHR43448:SF2">
    <property type="entry name" value="PROTOHEME IX FARNESYLTRANSFERASE, MITOCHONDRIAL"/>
    <property type="match status" value="1"/>
</dbReference>
<reference evidence="15 16" key="1">
    <citation type="submission" date="2019-10" db="EMBL/GenBank/DDBJ databases">
        <authorList>
            <person name="Palmer J.M."/>
        </authorList>
    </citation>
    <scope>NUCLEOTIDE SEQUENCE [LARGE SCALE GENOMIC DNA]</scope>
    <source>
        <strain evidence="15 16">TWF730</strain>
    </source>
</reference>
<keyword evidence="7" id="KW-0809">Transit peptide</keyword>
<dbReference type="PROSITE" id="PS00943">
    <property type="entry name" value="UBIA"/>
    <property type="match status" value="1"/>
</dbReference>
<dbReference type="GO" id="GO:0008495">
    <property type="term" value="F:protoheme IX farnesyltransferase activity"/>
    <property type="evidence" value="ECO:0007669"/>
    <property type="project" value="InterPro"/>
</dbReference>
<sequence length="509" mass="54930">MSIPFIVSKPSGLVVQGLFRGLSHRSTATRFGIAIQRSRVARPTTPIVPQRHASGSALNLPMEGRKVGKGIVNDIRYFLNNEALSSHAGSNSTSTSSPRRFRLPRLLGRSQSASSLSSLSTSSPPPVNALGKTVSRRTAQRRTFKAYLTLTKPHLTSLVVLTSMASYSLYPASSLITSSDLTPSTTLSAMTLLFLTVGTALCSASANTLNMLAEPHLDAQMTRTRNRPLVRGTIQPRNALLFAIFAGVSGVTCLLYGTNPTVAALGLSNIILYAGVYTPLKQRHVINTWVGAVVGAIPPLMGWAAAAGEFATTDSVYEVLSHPGGWLMGGLLYCWQFPHFNSLSHNIRHEYAAAGYKMLASVNPAMNGRVAVRYSIAFFPVCIALSLYGVTDWGFAVDSSIVNGWLTYEAIRFWRNVGEYGTGKRLFWASVWHLPALLVLAMAHKKGLWEGVWRWVSGRGVILDEDEDDDQEEGYDYYVAESGKSVGGGAAGDYGEAEGEVSMVAGTAR</sequence>
<feature type="transmembrane region" description="Helical" evidence="14">
    <location>
        <begin position="146"/>
        <end position="170"/>
    </location>
</feature>
<evidence type="ECO:0000256" key="14">
    <source>
        <dbReference type="SAM" id="Phobius"/>
    </source>
</evidence>
<dbReference type="InterPro" id="IPR044878">
    <property type="entry name" value="UbiA_sf"/>
</dbReference>
<comment type="similarity">
    <text evidence="3">Belongs to the UbiA prenyltransferase family.</text>
</comment>
<dbReference type="GO" id="GO:0006784">
    <property type="term" value="P:heme A biosynthetic process"/>
    <property type="evidence" value="ECO:0007669"/>
    <property type="project" value="TreeGrafter"/>
</dbReference>
<organism evidence="15 16">
    <name type="scientific">Orbilia blumenaviensis</name>
    <dbReference type="NCBI Taxonomy" id="1796055"/>
    <lineage>
        <taxon>Eukaryota</taxon>
        <taxon>Fungi</taxon>
        <taxon>Dikarya</taxon>
        <taxon>Ascomycota</taxon>
        <taxon>Pezizomycotina</taxon>
        <taxon>Orbiliomycetes</taxon>
        <taxon>Orbiliales</taxon>
        <taxon>Orbiliaceae</taxon>
        <taxon>Orbilia</taxon>
    </lineage>
</organism>
<comment type="caution">
    <text evidence="15">The sequence shown here is derived from an EMBL/GenBank/DDBJ whole genome shotgun (WGS) entry which is preliminary data.</text>
</comment>
<evidence type="ECO:0000256" key="13">
    <source>
        <dbReference type="SAM" id="MobiDB-lite"/>
    </source>
</evidence>
<comment type="function">
    <text evidence="1">Converts protoheme IX and farnesyl diphosphate to heme O.</text>
</comment>
<keyword evidence="6 14" id="KW-0812">Transmembrane</keyword>
<evidence type="ECO:0000256" key="9">
    <source>
        <dbReference type="ARBA" id="ARBA00023128"/>
    </source>
</evidence>
<name>A0AAV9TYU1_9PEZI</name>
<dbReference type="InterPro" id="IPR006369">
    <property type="entry name" value="Protohaem_IX_farnesylTrfase"/>
</dbReference>
<dbReference type="EMBL" id="JAVHNS010000020">
    <property type="protein sequence ID" value="KAK6329795.1"/>
    <property type="molecule type" value="Genomic_DNA"/>
</dbReference>
<evidence type="ECO:0000256" key="12">
    <source>
        <dbReference type="ARBA" id="ARBA00030253"/>
    </source>
</evidence>
<keyword evidence="9" id="KW-0496">Mitochondrion</keyword>
<evidence type="ECO:0000256" key="4">
    <source>
        <dbReference type="ARBA" id="ARBA00016335"/>
    </source>
</evidence>
<dbReference type="InterPro" id="IPR000537">
    <property type="entry name" value="UbiA_prenyltransferase"/>
</dbReference>
<dbReference type="FunFam" id="1.10.357.140:FF:000004">
    <property type="entry name" value="Protoheme IX farnesyltransferase, mitochondrial"/>
    <property type="match status" value="1"/>
</dbReference>
<evidence type="ECO:0000256" key="5">
    <source>
        <dbReference type="ARBA" id="ARBA00022679"/>
    </source>
</evidence>
<dbReference type="CDD" id="cd13957">
    <property type="entry name" value="PT_UbiA_Cox10"/>
    <property type="match status" value="1"/>
</dbReference>
<evidence type="ECO:0000256" key="1">
    <source>
        <dbReference type="ARBA" id="ARBA00004013"/>
    </source>
</evidence>
<evidence type="ECO:0000313" key="16">
    <source>
        <dbReference type="Proteomes" id="UP001373714"/>
    </source>
</evidence>
<dbReference type="NCBIfam" id="TIGR01473">
    <property type="entry name" value="cyoE_ctaB"/>
    <property type="match status" value="1"/>
</dbReference>
<evidence type="ECO:0000256" key="3">
    <source>
        <dbReference type="ARBA" id="ARBA00005985"/>
    </source>
</evidence>
<dbReference type="InterPro" id="IPR030470">
    <property type="entry name" value="UbiA_prenylTrfase_CS"/>
</dbReference>
<evidence type="ECO:0000256" key="6">
    <source>
        <dbReference type="ARBA" id="ARBA00022692"/>
    </source>
</evidence>
<dbReference type="AlphaFoldDB" id="A0AAV9TYU1"/>
<evidence type="ECO:0000256" key="11">
    <source>
        <dbReference type="ARBA" id="ARBA00023136"/>
    </source>
</evidence>
<dbReference type="Gene3D" id="1.10.357.140">
    <property type="entry name" value="UbiA prenyltransferase"/>
    <property type="match status" value="1"/>
</dbReference>
<feature type="transmembrane region" description="Helical" evidence="14">
    <location>
        <begin position="371"/>
        <end position="390"/>
    </location>
</feature>
<evidence type="ECO:0000256" key="7">
    <source>
        <dbReference type="ARBA" id="ARBA00022946"/>
    </source>
</evidence>
<accession>A0AAV9TYU1</accession>
<gene>
    <name evidence="15" type="primary">COX10</name>
    <name evidence="15" type="ORF">TWF730_006094</name>
</gene>
<keyword evidence="5" id="KW-0808">Transferase</keyword>
<evidence type="ECO:0000256" key="8">
    <source>
        <dbReference type="ARBA" id="ARBA00022989"/>
    </source>
</evidence>
<comment type="subcellular location">
    <subcellularLocation>
        <location evidence="2">Mitochondrion membrane</location>
        <topology evidence="2">Multi-pass membrane protein</topology>
    </subcellularLocation>
</comment>
<dbReference type="Pfam" id="PF01040">
    <property type="entry name" value="UbiA"/>
    <property type="match status" value="1"/>
</dbReference>
<feature type="compositionally biased region" description="Low complexity" evidence="13">
    <location>
        <begin position="113"/>
        <end position="122"/>
    </location>
</feature>
<dbReference type="Proteomes" id="UP001373714">
    <property type="component" value="Unassembled WGS sequence"/>
</dbReference>
<evidence type="ECO:0000256" key="10">
    <source>
        <dbReference type="ARBA" id="ARBA00023133"/>
    </source>
</evidence>
<keyword evidence="16" id="KW-1185">Reference proteome</keyword>
<dbReference type="PANTHER" id="PTHR43448">
    <property type="entry name" value="PROTOHEME IX FARNESYLTRANSFERASE, MITOCHONDRIAL"/>
    <property type="match status" value="1"/>
</dbReference>
<feature type="region of interest" description="Disordered" evidence="13">
    <location>
        <begin position="113"/>
        <end position="135"/>
    </location>
</feature>
<keyword evidence="10" id="KW-0350">Heme biosynthesis</keyword>
<feature type="transmembrane region" description="Helical" evidence="14">
    <location>
        <begin position="239"/>
        <end position="257"/>
    </location>
</feature>
<keyword evidence="8 14" id="KW-1133">Transmembrane helix</keyword>
<evidence type="ECO:0000313" key="15">
    <source>
        <dbReference type="EMBL" id="KAK6329795.1"/>
    </source>
</evidence>
<protein>
    <recommendedName>
        <fullName evidence="4">Protoheme IX farnesyltransferase, mitochondrial</fullName>
    </recommendedName>
    <alternativeName>
        <fullName evidence="12">Heme O synthase</fullName>
    </alternativeName>
</protein>